<proteinExistence type="predicted"/>
<name>A0A381T1S7_9ZZZZ</name>
<protein>
    <recommendedName>
        <fullName evidence="2">Methane oxygenase PmoA</fullName>
    </recommendedName>
</protein>
<dbReference type="EMBL" id="UINC01003842">
    <property type="protein sequence ID" value="SVA09699.1"/>
    <property type="molecule type" value="Genomic_DNA"/>
</dbReference>
<dbReference type="Pfam" id="PF14100">
    <property type="entry name" value="DUF6807"/>
    <property type="match status" value="1"/>
</dbReference>
<organism evidence="1">
    <name type="scientific">marine metagenome</name>
    <dbReference type="NCBI Taxonomy" id="408172"/>
    <lineage>
        <taxon>unclassified sequences</taxon>
        <taxon>metagenomes</taxon>
        <taxon>ecological metagenomes</taxon>
    </lineage>
</organism>
<sequence length="399" mass="44340">MTFRFILTIVLGLGLGQATAANHSLRVDAGQHERSITPVTFSLPETGSTHWQLTGPGGKAVAIQADGHGSASFIVDKLAAFETANYKLAPAVKATHGNAVNLVEESGKLRITVGDKTVLHYQAKKSELPRDDLEPIYRRGGYIHPVVTPDGTVITDDYPHNHKHHHGIWFPWTNTIFEDRKPDFWNMGKGTGTVEFTGLNGQWSGPVHAGFSSSHQFVDLIAKPDKAALTETWRVQVYATGQAYHLFELESVQRCAGGSKIQFPEYRYGGLGFRGHGQWDGVGNCFYLTANGESDRIRGHATRARWCHIGGRVGGKWGGIGVLCHPSNFRFPQPMRIHPSEPFFNFAPSQAGDWEIKPGQDYMSRYRFVVTDGRPDAELLERLWRDFAFPPRVEVYAAE</sequence>
<evidence type="ECO:0000313" key="1">
    <source>
        <dbReference type="EMBL" id="SVA09699.1"/>
    </source>
</evidence>
<evidence type="ECO:0008006" key="2">
    <source>
        <dbReference type="Google" id="ProtNLM"/>
    </source>
</evidence>
<gene>
    <name evidence="1" type="ORF">METZ01_LOCUS62553</name>
</gene>
<dbReference type="AlphaFoldDB" id="A0A381T1S7"/>
<reference evidence="1" key="1">
    <citation type="submission" date="2018-05" db="EMBL/GenBank/DDBJ databases">
        <authorList>
            <person name="Lanie J.A."/>
            <person name="Ng W.-L."/>
            <person name="Kazmierczak K.M."/>
            <person name="Andrzejewski T.M."/>
            <person name="Davidsen T.M."/>
            <person name="Wayne K.J."/>
            <person name="Tettelin H."/>
            <person name="Glass J.I."/>
            <person name="Rusch D."/>
            <person name="Podicherti R."/>
            <person name="Tsui H.-C.T."/>
            <person name="Winkler M.E."/>
        </authorList>
    </citation>
    <scope>NUCLEOTIDE SEQUENCE</scope>
</reference>
<accession>A0A381T1S7</accession>
<dbReference type="InterPro" id="IPR029475">
    <property type="entry name" value="DUF6807"/>
</dbReference>